<dbReference type="InterPro" id="IPR036928">
    <property type="entry name" value="AS_sf"/>
</dbReference>
<feature type="domain" description="Amidase" evidence="6">
    <location>
        <begin position="24"/>
        <end position="464"/>
    </location>
</feature>
<dbReference type="Gene3D" id="3.90.1300.10">
    <property type="entry name" value="Amidase signature (AS) domain"/>
    <property type="match status" value="1"/>
</dbReference>
<evidence type="ECO:0000256" key="5">
    <source>
        <dbReference type="HAMAP-Rule" id="MF_00120"/>
    </source>
</evidence>
<comment type="similarity">
    <text evidence="5">Belongs to the amidase family. GatA subfamily.</text>
</comment>
<feature type="active site" description="Acyl-ester intermediate" evidence="5">
    <location>
        <position position="177"/>
    </location>
</feature>
<dbReference type="EMBL" id="MFEY01000004">
    <property type="protein sequence ID" value="OGE90695.1"/>
    <property type="molecule type" value="Genomic_DNA"/>
</dbReference>
<dbReference type="InterPro" id="IPR023631">
    <property type="entry name" value="Amidase_dom"/>
</dbReference>
<dbReference type="EC" id="6.3.5.7" evidence="5"/>
<dbReference type="AlphaFoldDB" id="A0A1F5PL66"/>
<comment type="caution">
    <text evidence="7">The sequence shown here is derived from an EMBL/GenBank/DDBJ whole genome shotgun (WGS) entry which is preliminary data.</text>
</comment>
<comment type="catalytic activity">
    <reaction evidence="5">
        <text>L-glutamyl-tRNA(Gln) + L-glutamine + ATP + H2O = L-glutaminyl-tRNA(Gln) + L-glutamate + ADP + phosphate + H(+)</text>
        <dbReference type="Rhea" id="RHEA:17521"/>
        <dbReference type="Rhea" id="RHEA-COMP:9681"/>
        <dbReference type="Rhea" id="RHEA-COMP:9684"/>
        <dbReference type="ChEBI" id="CHEBI:15377"/>
        <dbReference type="ChEBI" id="CHEBI:15378"/>
        <dbReference type="ChEBI" id="CHEBI:29985"/>
        <dbReference type="ChEBI" id="CHEBI:30616"/>
        <dbReference type="ChEBI" id="CHEBI:43474"/>
        <dbReference type="ChEBI" id="CHEBI:58359"/>
        <dbReference type="ChEBI" id="CHEBI:78520"/>
        <dbReference type="ChEBI" id="CHEBI:78521"/>
        <dbReference type="ChEBI" id="CHEBI:456216"/>
        <dbReference type="EC" id="6.3.5.7"/>
    </reaction>
</comment>
<evidence type="ECO:0000313" key="8">
    <source>
        <dbReference type="Proteomes" id="UP000177682"/>
    </source>
</evidence>
<dbReference type="InterPro" id="IPR004412">
    <property type="entry name" value="GatA"/>
</dbReference>
<evidence type="ECO:0000313" key="7">
    <source>
        <dbReference type="EMBL" id="OGE90695.1"/>
    </source>
</evidence>
<accession>A0A1F5PL66</accession>
<feature type="active site" description="Charge relay system" evidence="5">
    <location>
        <position position="78"/>
    </location>
</feature>
<keyword evidence="3 5" id="KW-0067">ATP-binding</keyword>
<keyword evidence="4 5" id="KW-0648">Protein biosynthesis</keyword>
<protein>
    <recommendedName>
        <fullName evidence="5">Glutamyl-tRNA(Gln) amidotransferase subunit A</fullName>
        <shortName evidence="5">Glu-ADT subunit A</shortName>
        <ecNumber evidence="5">6.3.5.7</ecNumber>
    </recommendedName>
</protein>
<dbReference type="HAMAP" id="MF_00120">
    <property type="entry name" value="GatA"/>
    <property type="match status" value="1"/>
</dbReference>
<dbReference type="GO" id="GO:0005524">
    <property type="term" value="F:ATP binding"/>
    <property type="evidence" value="ECO:0007669"/>
    <property type="project" value="UniProtKB-KW"/>
</dbReference>
<dbReference type="Proteomes" id="UP000177682">
    <property type="component" value="Unassembled WGS sequence"/>
</dbReference>
<sequence>MDFTDLTVKSAAELLAHKKISAKELFEMSLKRIRQVDDKIHAFLYVAQEQAKQQAVEADQLIADGEGFALTGIPYAVKDNILVKGMQATAGSKILENYKATYDATVIKKLQLENPVIMGKTNLDEFGMGVSTENSAFGPTKNPYDLTRVPGGSSGGSAAAVAAGEVLFALGTDTGGSSRQPASLCGVVGFKPTYGRASRYGLIPLGSSLDQPGVLAKTVEDAAIVFQIMAGSDVHDSTTLPKPVPDYSAFLKPDVKGLRVGVPKEYFIEGIQPEVRQIVEQGIAKFQDLGAIVEEMSLPNAMHALSAYYIILPVEISANLSRYDGIRYGLSVPGKNLEEGYFQTRSQGFGAEVKRRIMIGTYASSAGYYDAYYKKAKQVQVLIKQDFARAFERYDLIVTPTSPSTAFKFGEKTADPIQAYLEDIFTVALNIAGVPGLVVPAGLTSQGLPVGLQIIAPHFAEEKLFWAGHALEQALNLKLKPNL</sequence>
<dbReference type="GO" id="GO:0050567">
    <property type="term" value="F:glutaminyl-tRNA synthase (glutamine-hydrolyzing) activity"/>
    <property type="evidence" value="ECO:0007669"/>
    <property type="project" value="UniProtKB-UniRule"/>
</dbReference>
<dbReference type="SUPFAM" id="SSF75304">
    <property type="entry name" value="Amidase signature (AS) enzymes"/>
    <property type="match status" value="1"/>
</dbReference>
<dbReference type="PANTHER" id="PTHR11895:SF151">
    <property type="entry name" value="GLUTAMYL-TRNA(GLN) AMIDOTRANSFERASE SUBUNIT A"/>
    <property type="match status" value="1"/>
</dbReference>
<comment type="subunit">
    <text evidence="5">Heterotrimer of A, B and C subunits.</text>
</comment>
<keyword evidence="2 5" id="KW-0547">Nucleotide-binding</keyword>
<evidence type="ECO:0000256" key="3">
    <source>
        <dbReference type="ARBA" id="ARBA00022840"/>
    </source>
</evidence>
<dbReference type="GO" id="GO:0030956">
    <property type="term" value="C:glutamyl-tRNA(Gln) amidotransferase complex"/>
    <property type="evidence" value="ECO:0007669"/>
    <property type="project" value="InterPro"/>
</dbReference>
<dbReference type="InterPro" id="IPR000120">
    <property type="entry name" value="Amidase"/>
</dbReference>
<feature type="active site" description="Charge relay system" evidence="5">
    <location>
        <position position="153"/>
    </location>
</feature>
<gene>
    <name evidence="5" type="primary">gatA</name>
    <name evidence="7" type="ORF">A3E29_01025</name>
</gene>
<evidence type="ECO:0000259" key="6">
    <source>
        <dbReference type="Pfam" id="PF01425"/>
    </source>
</evidence>
<organism evidence="7 8">
    <name type="scientific">Candidatus Doudnabacteria bacterium RIFCSPHIGHO2_12_FULL_48_16</name>
    <dbReference type="NCBI Taxonomy" id="1817838"/>
    <lineage>
        <taxon>Bacteria</taxon>
        <taxon>Candidatus Doudnaibacteriota</taxon>
    </lineage>
</organism>
<dbReference type="GO" id="GO:0006412">
    <property type="term" value="P:translation"/>
    <property type="evidence" value="ECO:0007669"/>
    <property type="project" value="UniProtKB-UniRule"/>
</dbReference>
<comment type="function">
    <text evidence="5">Allows the formation of correctly charged Gln-tRNA(Gln) through the transamidation of misacylated Glu-tRNA(Gln) in organisms which lack glutaminyl-tRNA synthetase. The reaction takes place in the presence of glutamine and ATP through an activated gamma-phospho-Glu-tRNA(Gln).</text>
</comment>
<proteinExistence type="inferred from homology"/>
<dbReference type="PANTHER" id="PTHR11895">
    <property type="entry name" value="TRANSAMIDASE"/>
    <property type="match status" value="1"/>
</dbReference>
<evidence type="ECO:0000256" key="2">
    <source>
        <dbReference type="ARBA" id="ARBA00022741"/>
    </source>
</evidence>
<dbReference type="NCBIfam" id="TIGR00132">
    <property type="entry name" value="gatA"/>
    <property type="match status" value="1"/>
</dbReference>
<dbReference type="Pfam" id="PF01425">
    <property type="entry name" value="Amidase"/>
    <property type="match status" value="1"/>
</dbReference>
<dbReference type="GO" id="GO:0016740">
    <property type="term" value="F:transferase activity"/>
    <property type="evidence" value="ECO:0007669"/>
    <property type="project" value="UniProtKB-KW"/>
</dbReference>
<name>A0A1F5PL66_9BACT</name>
<keyword evidence="1 5" id="KW-0436">Ligase</keyword>
<keyword evidence="7" id="KW-0808">Transferase</keyword>
<evidence type="ECO:0000256" key="4">
    <source>
        <dbReference type="ARBA" id="ARBA00022917"/>
    </source>
</evidence>
<reference evidence="7 8" key="1">
    <citation type="journal article" date="2016" name="Nat. Commun.">
        <title>Thousands of microbial genomes shed light on interconnected biogeochemical processes in an aquifer system.</title>
        <authorList>
            <person name="Anantharaman K."/>
            <person name="Brown C.T."/>
            <person name="Hug L.A."/>
            <person name="Sharon I."/>
            <person name="Castelle C.J."/>
            <person name="Probst A.J."/>
            <person name="Thomas B.C."/>
            <person name="Singh A."/>
            <person name="Wilkins M.J."/>
            <person name="Karaoz U."/>
            <person name="Brodie E.L."/>
            <person name="Williams K.H."/>
            <person name="Hubbard S.S."/>
            <person name="Banfield J.F."/>
        </authorList>
    </citation>
    <scope>NUCLEOTIDE SEQUENCE [LARGE SCALE GENOMIC DNA]</scope>
</reference>
<evidence type="ECO:0000256" key="1">
    <source>
        <dbReference type="ARBA" id="ARBA00022598"/>
    </source>
</evidence>